<dbReference type="InterPro" id="IPR011006">
    <property type="entry name" value="CheY-like_superfamily"/>
</dbReference>
<evidence type="ECO:0000313" key="6">
    <source>
        <dbReference type="EMBL" id="SFP37185.1"/>
    </source>
</evidence>
<dbReference type="InterPro" id="IPR029016">
    <property type="entry name" value="GAF-like_dom_sf"/>
</dbReference>
<dbReference type="InterPro" id="IPR036388">
    <property type="entry name" value="WH-like_DNA-bd_sf"/>
</dbReference>
<dbReference type="Proteomes" id="UP000198727">
    <property type="component" value="Unassembled WGS sequence"/>
</dbReference>
<dbReference type="PROSITE" id="PS50921">
    <property type="entry name" value="ANTAR"/>
    <property type="match status" value="1"/>
</dbReference>
<keyword evidence="4" id="KW-0804">Transcription</keyword>
<evidence type="ECO:0000256" key="4">
    <source>
        <dbReference type="ARBA" id="ARBA00023163"/>
    </source>
</evidence>
<reference evidence="7" key="1">
    <citation type="submission" date="2016-10" db="EMBL/GenBank/DDBJ databases">
        <authorList>
            <person name="Varghese N."/>
            <person name="Submissions S."/>
        </authorList>
    </citation>
    <scope>NUCLEOTIDE SEQUENCE [LARGE SCALE GENOMIC DNA]</scope>
    <source>
        <strain evidence="7">CGMCC 4.5579</strain>
    </source>
</reference>
<dbReference type="InterPro" id="IPR012074">
    <property type="entry name" value="GAF_ANTAR"/>
</dbReference>
<dbReference type="PIRSF" id="PIRSF036625">
    <property type="entry name" value="GAF_ANTAR"/>
    <property type="match status" value="1"/>
</dbReference>
<keyword evidence="1" id="KW-0808">Transferase</keyword>
<sequence length="237" mass="26237">MSGSVDWEELATALARMARDLLAQDSVQKTLDRIVTHAVGLVEGCEFAGILVVRKKDWSTLAATDNVVHASDRAQVELHEGPCFDATVNRHELYRIGDMTSSEQRWPRYAPRAHALGIGSMMGFLLFTNGTDNLGALNMYSSRPNAFTDRSERPGWILAAHAAVALSSARTDANLHDALATRTDIGEALGIMMERYKIDEHAAFDLLRRISQHHNTKIRDLARGITTTGYIPHIDNQ</sequence>
<evidence type="ECO:0000256" key="3">
    <source>
        <dbReference type="ARBA" id="ARBA00023015"/>
    </source>
</evidence>
<dbReference type="RefSeq" id="WP_243859198.1">
    <property type="nucleotide sequence ID" value="NZ_FOWW01000002.1"/>
</dbReference>
<name>A0A1I5PT23_9PSEU</name>
<dbReference type="SUPFAM" id="SSF52172">
    <property type="entry name" value="CheY-like"/>
    <property type="match status" value="1"/>
</dbReference>
<dbReference type="InterPro" id="IPR005561">
    <property type="entry name" value="ANTAR"/>
</dbReference>
<gene>
    <name evidence="6" type="ORF">SAMN05421810_102388</name>
</gene>
<dbReference type="SMART" id="SM01012">
    <property type="entry name" value="ANTAR"/>
    <property type="match status" value="1"/>
</dbReference>
<dbReference type="Pfam" id="PF13185">
    <property type="entry name" value="GAF_2"/>
    <property type="match status" value="1"/>
</dbReference>
<dbReference type="InterPro" id="IPR003018">
    <property type="entry name" value="GAF"/>
</dbReference>
<dbReference type="AlphaFoldDB" id="A0A1I5PT23"/>
<keyword evidence="2" id="KW-0418">Kinase</keyword>
<evidence type="ECO:0000256" key="2">
    <source>
        <dbReference type="ARBA" id="ARBA00022777"/>
    </source>
</evidence>
<protein>
    <submittedName>
        <fullName evidence="6">GAF domain-containing protein</fullName>
    </submittedName>
</protein>
<dbReference type="GO" id="GO:0003723">
    <property type="term" value="F:RNA binding"/>
    <property type="evidence" value="ECO:0007669"/>
    <property type="project" value="InterPro"/>
</dbReference>
<keyword evidence="3" id="KW-0805">Transcription regulation</keyword>
<evidence type="ECO:0000313" key="7">
    <source>
        <dbReference type="Proteomes" id="UP000198727"/>
    </source>
</evidence>
<dbReference type="Gene3D" id="3.30.450.40">
    <property type="match status" value="1"/>
</dbReference>
<dbReference type="GO" id="GO:0016301">
    <property type="term" value="F:kinase activity"/>
    <property type="evidence" value="ECO:0007669"/>
    <property type="project" value="UniProtKB-KW"/>
</dbReference>
<dbReference type="SUPFAM" id="SSF55781">
    <property type="entry name" value="GAF domain-like"/>
    <property type="match status" value="1"/>
</dbReference>
<evidence type="ECO:0000259" key="5">
    <source>
        <dbReference type="PROSITE" id="PS50921"/>
    </source>
</evidence>
<feature type="domain" description="ANTAR" evidence="5">
    <location>
        <begin position="165"/>
        <end position="226"/>
    </location>
</feature>
<evidence type="ECO:0000256" key="1">
    <source>
        <dbReference type="ARBA" id="ARBA00022679"/>
    </source>
</evidence>
<dbReference type="Gene3D" id="1.10.10.10">
    <property type="entry name" value="Winged helix-like DNA-binding domain superfamily/Winged helix DNA-binding domain"/>
    <property type="match status" value="1"/>
</dbReference>
<dbReference type="Pfam" id="PF03861">
    <property type="entry name" value="ANTAR"/>
    <property type="match status" value="1"/>
</dbReference>
<dbReference type="EMBL" id="FOWW01000002">
    <property type="protein sequence ID" value="SFP37185.1"/>
    <property type="molecule type" value="Genomic_DNA"/>
</dbReference>
<accession>A0A1I5PT23</accession>
<proteinExistence type="predicted"/>
<keyword evidence="7" id="KW-1185">Reference proteome</keyword>
<dbReference type="STRING" id="587909.SAMN05421810_102388"/>
<organism evidence="6 7">
    <name type="scientific">Amycolatopsis arida</name>
    <dbReference type="NCBI Taxonomy" id="587909"/>
    <lineage>
        <taxon>Bacteria</taxon>
        <taxon>Bacillati</taxon>
        <taxon>Actinomycetota</taxon>
        <taxon>Actinomycetes</taxon>
        <taxon>Pseudonocardiales</taxon>
        <taxon>Pseudonocardiaceae</taxon>
        <taxon>Amycolatopsis</taxon>
    </lineage>
</organism>